<sequence length="120" mass="13761">MKWFVLFQSESSSALSNENVVNSSLLSVFTSYDIGSCMEIPNKFKSLYDVLQSSTKNMIEFINEVQSKFHHCQKARDANCLIDLTRHLVDIADKHQIFDKLIEINSFILILVRVILMCLG</sequence>
<keyword evidence="1" id="KW-1185">Reference proteome</keyword>
<name>A0A3Q0IVF6_DIACI</name>
<proteinExistence type="predicted"/>
<dbReference type="AlphaFoldDB" id="A0A3Q0IVF6"/>
<gene>
    <name evidence="2" type="primary">LOC108252261</name>
</gene>
<reference evidence="2" key="1">
    <citation type="submission" date="2025-08" db="UniProtKB">
        <authorList>
            <consortium name="RefSeq"/>
        </authorList>
    </citation>
    <scope>IDENTIFICATION</scope>
</reference>
<evidence type="ECO:0000313" key="1">
    <source>
        <dbReference type="Proteomes" id="UP000079169"/>
    </source>
</evidence>
<accession>A0A3Q0IVF6</accession>
<dbReference type="GeneID" id="108252261"/>
<organism evidence="1 2">
    <name type="scientific">Diaphorina citri</name>
    <name type="common">Asian citrus psyllid</name>
    <dbReference type="NCBI Taxonomy" id="121845"/>
    <lineage>
        <taxon>Eukaryota</taxon>
        <taxon>Metazoa</taxon>
        <taxon>Ecdysozoa</taxon>
        <taxon>Arthropoda</taxon>
        <taxon>Hexapoda</taxon>
        <taxon>Insecta</taxon>
        <taxon>Pterygota</taxon>
        <taxon>Neoptera</taxon>
        <taxon>Paraneoptera</taxon>
        <taxon>Hemiptera</taxon>
        <taxon>Sternorrhyncha</taxon>
        <taxon>Psylloidea</taxon>
        <taxon>Psyllidae</taxon>
        <taxon>Diaphorininae</taxon>
        <taxon>Diaphorina</taxon>
    </lineage>
</organism>
<protein>
    <submittedName>
        <fullName evidence="2">Uncharacterized protein LOC108252261 isoform X2</fullName>
    </submittedName>
</protein>
<evidence type="ECO:0000313" key="2">
    <source>
        <dbReference type="RefSeq" id="XP_026678638.1"/>
    </source>
</evidence>
<dbReference type="Proteomes" id="UP000079169">
    <property type="component" value="Unplaced"/>
</dbReference>
<dbReference type="RefSeq" id="XP_026678638.1">
    <property type="nucleotide sequence ID" value="XM_026822837.1"/>
</dbReference>